<evidence type="ECO:0000256" key="6">
    <source>
        <dbReference type="PROSITE-ProRule" id="PRU00169"/>
    </source>
</evidence>
<dbReference type="OrthoDB" id="315417at2"/>
<dbReference type="InterPro" id="IPR029787">
    <property type="entry name" value="Nucleotide_cyclase"/>
</dbReference>
<gene>
    <name evidence="10" type="ORF">MAE02_34350</name>
</gene>
<dbReference type="GO" id="GO:0000976">
    <property type="term" value="F:transcription cis-regulatory region binding"/>
    <property type="evidence" value="ECO:0007669"/>
    <property type="project" value="TreeGrafter"/>
</dbReference>
<name>A0A512BUU1_9HYPH</name>
<dbReference type="GO" id="GO:0000156">
    <property type="term" value="F:phosphorelay response regulator activity"/>
    <property type="evidence" value="ECO:0007669"/>
    <property type="project" value="TreeGrafter"/>
</dbReference>
<dbReference type="InterPro" id="IPR001789">
    <property type="entry name" value="Sig_transdc_resp-reg_receiver"/>
</dbReference>
<keyword evidence="3" id="KW-0805">Transcription regulation</keyword>
<keyword evidence="1 6" id="KW-0597">Phosphoprotein</keyword>
<organism evidence="10 11">
    <name type="scientific">Microvirga aerophila</name>
    <dbReference type="NCBI Taxonomy" id="670291"/>
    <lineage>
        <taxon>Bacteria</taxon>
        <taxon>Pseudomonadati</taxon>
        <taxon>Pseudomonadota</taxon>
        <taxon>Alphaproteobacteria</taxon>
        <taxon>Hyphomicrobiales</taxon>
        <taxon>Methylobacteriaceae</taxon>
        <taxon>Microvirga</taxon>
    </lineage>
</organism>
<dbReference type="Gene3D" id="3.30.70.1230">
    <property type="entry name" value="Nucleotide cyclase"/>
    <property type="match status" value="1"/>
</dbReference>
<dbReference type="Pfam" id="PF00072">
    <property type="entry name" value="Response_reg"/>
    <property type="match status" value="1"/>
</dbReference>
<dbReference type="AlphaFoldDB" id="A0A512BUU1"/>
<dbReference type="SMART" id="SM00044">
    <property type="entry name" value="CYCc"/>
    <property type="match status" value="1"/>
</dbReference>
<dbReference type="SUPFAM" id="SSF55073">
    <property type="entry name" value="Nucleotide cyclase"/>
    <property type="match status" value="1"/>
</dbReference>
<dbReference type="PANTHER" id="PTHR48111:SF1">
    <property type="entry name" value="TWO-COMPONENT RESPONSE REGULATOR ORR33"/>
    <property type="match status" value="1"/>
</dbReference>
<dbReference type="RefSeq" id="WP_114187956.1">
    <property type="nucleotide sequence ID" value="NZ_BJYU01000047.1"/>
</dbReference>
<evidence type="ECO:0008006" key="12">
    <source>
        <dbReference type="Google" id="ProtNLM"/>
    </source>
</evidence>
<accession>A0A512BUU1</accession>
<dbReference type="FunFam" id="3.40.50.2300:FF:000001">
    <property type="entry name" value="DNA-binding response regulator PhoB"/>
    <property type="match status" value="1"/>
</dbReference>
<evidence type="ECO:0000256" key="4">
    <source>
        <dbReference type="ARBA" id="ARBA00023125"/>
    </source>
</evidence>
<dbReference type="Pfam" id="PF00211">
    <property type="entry name" value="Guanylate_cyc"/>
    <property type="match status" value="1"/>
</dbReference>
<feature type="coiled-coil region" evidence="7">
    <location>
        <begin position="135"/>
        <end position="169"/>
    </location>
</feature>
<keyword evidence="11" id="KW-1185">Reference proteome</keyword>
<dbReference type="SUPFAM" id="SSF52172">
    <property type="entry name" value="CheY-like"/>
    <property type="match status" value="1"/>
</dbReference>
<proteinExistence type="predicted"/>
<dbReference type="GO" id="GO:0006355">
    <property type="term" value="P:regulation of DNA-templated transcription"/>
    <property type="evidence" value="ECO:0007669"/>
    <property type="project" value="TreeGrafter"/>
</dbReference>
<dbReference type="GO" id="GO:0005829">
    <property type="term" value="C:cytosol"/>
    <property type="evidence" value="ECO:0007669"/>
    <property type="project" value="TreeGrafter"/>
</dbReference>
<dbReference type="GO" id="GO:0009190">
    <property type="term" value="P:cyclic nucleotide biosynthetic process"/>
    <property type="evidence" value="ECO:0007669"/>
    <property type="project" value="InterPro"/>
</dbReference>
<dbReference type="InterPro" id="IPR001054">
    <property type="entry name" value="A/G_cyclase"/>
</dbReference>
<feature type="modified residue" description="4-aspartylphosphate" evidence="6">
    <location>
        <position position="62"/>
    </location>
</feature>
<feature type="domain" description="Guanylate cyclase" evidence="9">
    <location>
        <begin position="199"/>
        <end position="330"/>
    </location>
</feature>
<dbReference type="SMART" id="SM00448">
    <property type="entry name" value="REC"/>
    <property type="match status" value="1"/>
</dbReference>
<dbReference type="InterPro" id="IPR011006">
    <property type="entry name" value="CheY-like_superfamily"/>
</dbReference>
<dbReference type="Gene3D" id="3.40.50.2300">
    <property type="match status" value="1"/>
</dbReference>
<dbReference type="CDD" id="cd07302">
    <property type="entry name" value="CHD"/>
    <property type="match status" value="1"/>
</dbReference>
<evidence type="ECO:0000256" key="2">
    <source>
        <dbReference type="ARBA" id="ARBA00023012"/>
    </source>
</evidence>
<dbReference type="GO" id="GO:0032993">
    <property type="term" value="C:protein-DNA complex"/>
    <property type="evidence" value="ECO:0007669"/>
    <property type="project" value="TreeGrafter"/>
</dbReference>
<evidence type="ECO:0000256" key="3">
    <source>
        <dbReference type="ARBA" id="ARBA00023015"/>
    </source>
</evidence>
<evidence type="ECO:0000259" key="9">
    <source>
        <dbReference type="PROSITE" id="PS50125"/>
    </source>
</evidence>
<evidence type="ECO:0000256" key="5">
    <source>
        <dbReference type="ARBA" id="ARBA00023163"/>
    </source>
</evidence>
<protein>
    <recommendedName>
        <fullName evidence="12">Adenylate/guanylate cyclase domain-containing response regulator</fullName>
    </recommendedName>
</protein>
<dbReference type="InterPro" id="IPR039420">
    <property type="entry name" value="WalR-like"/>
</dbReference>
<evidence type="ECO:0000259" key="8">
    <source>
        <dbReference type="PROSITE" id="PS50110"/>
    </source>
</evidence>
<dbReference type="PROSITE" id="PS50110">
    <property type="entry name" value="RESPONSE_REGULATORY"/>
    <property type="match status" value="1"/>
</dbReference>
<dbReference type="GO" id="GO:0004016">
    <property type="term" value="F:adenylate cyclase activity"/>
    <property type="evidence" value="ECO:0007669"/>
    <property type="project" value="UniProtKB-ARBA"/>
</dbReference>
<keyword evidence="4" id="KW-0238">DNA-binding</keyword>
<dbReference type="Proteomes" id="UP000321085">
    <property type="component" value="Unassembled WGS sequence"/>
</dbReference>
<keyword evidence="2" id="KW-0902">Two-component regulatory system</keyword>
<dbReference type="PANTHER" id="PTHR48111">
    <property type="entry name" value="REGULATOR OF RPOS"/>
    <property type="match status" value="1"/>
</dbReference>
<reference evidence="10 11" key="1">
    <citation type="submission" date="2019-07" db="EMBL/GenBank/DDBJ databases">
        <title>Whole genome shotgun sequence of Microvirga aerophila NBRC 106136.</title>
        <authorList>
            <person name="Hosoyama A."/>
            <person name="Uohara A."/>
            <person name="Ohji S."/>
            <person name="Ichikawa N."/>
        </authorList>
    </citation>
    <scope>NUCLEOTIDE SEQUENCE [LARGE SCALE GENOMIC DNA]</scope>
    <source>
        <strain evidence="10 11">NBRC 106136</strain>
    </source>
</reference>
<dbReference type="PROSITE" id="PS50125">
    <property type="entry name" value="GUANYLATE_CYCLASE_2"/>
    <property type="match status" value="1"/>
</dbReference>
<keyword evidence="5" id="KW-0804">Transcription</keyword>
<sequence>MTTKAPTLRERPLILVVDDIAENLDIVTTRLEAQGYDVETARNGQEAIDKTRKRHPDLLLLDVMMPGMDGIEVTRRLKGDEATRAIPILLLTARSSVEDVVMGLDAGGDDYVTKPFDQVTLVARVRSLLRTKRLYDTVQQQAAELASLNRNLEDRVRQQVEELGRAKELKRFLPPQLAGMIMSEGSEARILEHHRREIVALFCDLRGFTSFAEIAEPEDVMDFLNAYHVALGPLVHEAEGTLERFLGDGMMVIFNDPLPCHDPANRAVRLAVAMRDKFLSLAQNWEHRGYRVGFGIGIAQGYATMGRIGFEGRLDYAAIGTVTNVAARLCAKARDSEIFVTQRIATEVEDIASTVLIGEIPLKGLSRPIAVYNIEGLKTPAH</sequence>
<evidence type="ECO:0000256" key="1">
    <source>
        <dbReference type="ARBA" id="ARBA00022553"/>
    </source>
</evidence>
<evidence type="ECO:0000313" key="11">
    <source>
        <dbReference type="Proteomes" id="UP000321085"/>
    </source>
</evidence>
<comment type="caution">
    <text evidence="10">The sequence shown here is derived from an EMBL/GenBank/DDBJ whole genome shotgun (WGS) entry which is preliminary data.</text>
</comment>
<dbReference type="EMBL" id="BJYU01000047">
    <property type="protein sequence ID" value="GEO15739.1"/>
    <property type="molecule type" value="Genomic_DNA"/>
</dbReference>
<keyword evidence="7" id="KW-0175">Coiled coil</keyword>
<feature type="domain" description="Response regulatory" evidence="8">
    <location>
        <begin position="13"/>
        <end position="129"/>
    </location>
</feature>
<evidence type="ECO:0000313" key="10">
    <source>
        <dbReference type="EMBL" id="GEO15739.1"/>
    </source>
</evidence>
<evidence type="ECO:0000256" key="7">
    <source>
        <dbReference type="SAM" id="Coils"/>
    </source>
</evidence>